<dbReference type="SUPFAM" id="SSF52788">
    <property type="entry name" value="Phosphotyrosine protein phosphatases I"/>
    <property type="match status" value="1"/>
</dbReference>
<dbReference type="EMBL" id="JAUGZK010000003">
    <property type="protein sequence ID" value="MEE2023645.1"/>
    <property type="molecule type" value="Genomic_DNA"/>
</dbReference>
<dbReference type="InterPro" id="IPR036196">
    <property type="entry name" value="Ptyr_pPase_sf"/>
</dbReference>
<name>A0ABU7JDT4_9GAMM</name>
<dbReference type="PANTHER" id="PTHR11717">
    <property type="entry name" value="LOW MOLECULAR WEIGHT PROTEIN TYROSINE PHOSPHATASE"/>
    <property type="match status" value="1"/>
</dbReference>
<dbReference type="PANTHER" id="PTHR11717:SF7">
    <property type="entry name" value="LOW MOLECULAR WEIGHT PHOSPHOTYROSINE PROTEIN PHOSPHATASE"/>
    <property type="match status" value="1"/>
</dbReference>
<keyword evidence="7" id="KW-1185">Reference proteome</keyword>
<dbReference type="CDD" id="cd16343">
    <property type="entry name" value="LMWPTP"/>
    <property type="match status" value="1"/>
</dbReference>
<reference evidence="6 7" key="1">
    <citation type="submission" date="2023-06" db="EMBL/GenBank/DDBJ databases">
        <title>Alkalimonas sp., MEB004 an alkaliphilic bacterium isolated from Lonar Lake, India.</title>
        <authorList>
            <person name="Joshi A."/>
            <person name="Thite S."/>
        </authorList>
    </citation>
    <scope>NUCLEOTIDE SEQUENCE [LARGE SCALE GENOMIC DNA]</scope>
    <source>
        <strain evidence="6 7">MEB004</strain>
    </source>
</reference>
<dbReference type="Proteomes" id="UP001339167">
    <property type="component" value="Unassembled WGS sequence"/>
</dbReference>
<proteinExistence type="inferred from homology"/>
<keyword evidence="4" id="KW-0904">Protein phosphatase</keyword>
<dbReference type="EC" id="3.1.3.48" evidence="2"/>
<dbReference type="PRINTS" id="PR00719">
    <property type="entry name" value="LMWPTPASE"/>
</dbReference>
<comment type="similarity">
    <text evidence="1">Belongs to the low molecular weight phosphotyrosine protein phosphatase family.</text>
</comment>
<dbReference type="SMART" id="SM00226">
    <property type="entry name" value="LMWPc"/>
    <property type="match status" value="1"/>
</dbReference>
<evidence type="ECO:0000256" key="4">
    <source>
        <dbReference type="ARBA" id="ARBA00022912"/>
    </source>
</evidence>
<accession>A0ABU7JDT4</accession>
<organism evidence="6 7">
    <name type="scientific">Alkalimonas mucilaginosa</name>
    <dbReference type="NCBI Taxonomy" id="3057676"/>
    <lineage>
        <taxon>Bacteria</taxon>
        <taxon>Pseudomonadati</taxon>
        <taxon>Pseudomonadota</taxon>
        <taxon>Gammaproteobacteria</taxon>
        <taxon>Alkalimonas</taxon>
    </lineage>
</organism>
<sequence length="156" mass="17734">MIKVLFVCLGNICRSPTAHAVFRQMAQLQKLPVEVESAGTSAYHQGAAPDNRSLAVGKERGYNFSGIRSRPVKDADFAYYDFIFAMDLQNLADLQRRCPEQYQHKLQLFLHRHPDFAQCKEVPDPYYGGSRGFERVLDLIEQGSKALLAEMAPRQR</sequence>
<evidence type="ECO:0000313" key="7">
    <source>
        <dbReference type="Proteomes" id="UP001339167"/>
    </source>
</evidence>
<dbReference type="GO" id="GO:0004725">
    <property type="term" value="F:protein tyrosine phosphatase activity"/>
    <property type="evidence" value="ECO:0007669"/>
    <property type="project" value="UniProtKB-EC"/>
</dbReference>
<dbReference type="Pfam" id="PF01451">
    <property type="entry name" value="LMWPc"/>
    <property type="match status" value="1"/>
</dbReference>
<feature type="domain" description="Phosphotyrosine protein phosphatase I" evidence="5">
    <location>
        <begin position="2"/>
        <end position="150"/>
    </location>
</feature>
<evidence type="ECO:0000256" key="1">
    <source>
        <dbReference type="ARBA" id="ARBA00011063"/>
    </source>
</evidence>
<evidence type="ECO:0000259" key="5">
    <source>
        <dbReference type="SMART" id="SM00226"/>
    </source>
</evidence>
<evidence type="ECO:0000256" key="2">
    <source>
        <dbReference type="ARBA" id="ARBA00013064"/>
    </source>
</evidence>
<dbReference type="RefSeq" id="WP_330086999.1">
    <property type="nucleotide sequence ID" value="NZ_JAUGZK010000003.1"/>
</dbReference>
<gene>
    <name evidence="6" type="ORF">QWF21_05245</name>
</gene>
<keyword evidence="3 6" id="KW-0378">Hydrolase</keyword>
<dbReference type="Gene3D" id="3.40.50.2300">
    <property type="match status" value="1"/>
</dbReference>
<evidence type="ECO:0000256" key="3">
    <source>
        <dbReference type="ARBA" id="ARBA00022801"/>
    </source>
</evidence>
<comment type="caution">
    <text evidence="6">The sequence shown here is derived from an EMBL/GenBank/DDBJ whole genome shotgun (WGS) entry which is preliminary data.</text>
</comment>
<dbReference type="InterPro" id="IPR023485">
    <property type="entry name" value="Ptyr_pPase"/>
</dbReference>
<dbReference type="InterPro" id="IPR017867">
    <property type="entry name" value="Tyr_phospatase_low_mol_wt"/>
</dbReference>
<dbReference type="InterPro" id="IPR050438">
    <property type="entry name" value="LMW_PTPase"/>
</dbReference>
<protein>
    <recommendedName>
        <fullName evidence="2">protein-tyrosine-phosphatase</fullName>
        <ecNumber evidence="2">3.1.3.48</ecNumber>
    </recommendedName>
</protein>
<evidence type="ECO:0000313" key="6">
    <source>
        <dbReference type="EMBL" id="MEE2023645.1"/>
    </source>
</evidence>